<evidence type="ECO:0000256" key="1">
    <source>
        <dbReference type="SAM" id="MobiDB-lite"/>
    </source>
</evidence>
<sequence length="29" mass="3193">MAGDPKKLYKQLRNEPGTSPHDLEILGPS</sequence>
<evidence type="ECO:0000313" key="2">
    <source>
        <dbReference type="EMBL" id="CAF4787202.1"/>
    </source>
</evidence>
<reference evidence="2" key="1">
    <citation type="submission" date="2021-02" db="EMBL/GenBank/DDBJ databases">
        <authorList>
            <person name="Nowell W R."/>
        </authorList>
    </citation>
    <scope>NUCLEOTIDE SEQUENCE</scope>
</reference>
<name>A0A8S3BJZ4_9BILA</name>
<dbReference type="EMBL" id="CAJOBI010180561">
    <property type="protein sequence ID" value="CAF4924647.1"/>
    <property type="molecule type" value="Genomic_DNA"/>
</dbReference>
<evidence type="ECO:0000313" key="4">
    <source>
        <dbReference type="Proteomes" id="UP000681720"/>
    </source>
</evidence>
<accession>A0A8S3BJZ4</accession>
<dbReference type="Proteomes" id="UP000676336">
    <property type="component" value="Unassembled WGS sequence"/>
</dbReference>
<comment type="caution">
    <text evidence="2">The sequence shown here is derived from an EMBL/GenBank/DDBJ whole genome shotgun (WGS) entry which is preliminary data.</text>
</comment>
<feature type="region of interest" description="Disordered" evidence="1">
    <location>
        <begin position="1"/>
        <end position="29"/>
    </location>
</feature>
<dbReference type="AlphaFoldDB" id="A0A8S3BJZ4"/>
<gene>
    <name evidence="2" type="ORF">GIL414_LOCUS46588</name>
    <name evidence="3" type="ORF">SMN809_LOCUS52887</name>
</gene>
<proteinExistence type="predicted"/>
<feature type="non-terminal residue" evidence="2">
    <location>
        <position position="29"/>
    </location>
</feature>
<dbReference type="Proteomes" id="UP000681720">
    <property type="component" value="Unassembled WGS sequence"/>
</dbReference>
<evidence type="ECO:0000313" key="3">
    <source>
        <dbReference type="EMBL" id="CAF4924647.1"/>
    </source>
</evidence>
<dbReference type="EMBL" id="CAJOBJ010146695">
    <property type="protein sequence ID" value="CAF4787202.1"/>
    <property type="molecule type" value="Genomic_DNA"/>
</dbReference>
<protein>
    <submittedName>
        <fullName evidence="2">Uncharacterized protein</fullName>
    </submittedName>
</protein>
<organism evidence="2 4">
    <name type="scientific">Rotaria magnacalcarata</name>
    <dbReference type="NCBI Taxonomy" id="392030"/>
    <lineage>
        <taxon>Eukaryota</taxon>
        <taxon>Metazoa</taxon>
        <taxon>Spiralia</taxon>
        <taxon>Gnathifera</taxon>
        <taxon>Rotifera</taxon>
        <taxon>Eurotatoria</taxon>
        <taxon>Bdelloidea</taxon>
        <taxon>Philodinida</taxon>
        <taxon>Philodinidae</taxon>
        <taxon>Rotaria</taxon>
    </lineage>
</organism>